<gene>
    <name evidence="6" type="ORF">AMJ83_05605</name>
</gene>
<evidence type="ECO:0000313" key="7">
    <source>
        <dbReference type="Proteomes" id="UP000051373"/>
    </source>
</evidence>
<proteinExistence type="predicted"/>
<keyword evidence="2 5" id="KW-0812">Transmembrane</keyword>
<evidence type="ECO:0000256" key="1">
    <source>
        <dbReference type="ARBA" id="ARBA00004141"/>
    </source>
</evidence>
<comment type="subcellular location">
    <subcellularLocation>
        <location evidence="1">Membrane</location>
        <topology evidence="1">Multi-pass membrane protein</topology>
    </subcellularLocation>
</comment>
<comment type="caution">
    <text evidence="6">The sequence shown here is derived from an EMBL/GenBank/DDBJ whole genome shotgun (WGS) entry which is preliminary data.</text>
</comment>
<keyword evidence="4 5" id="KW-0472">Membrane</keyword>
<dbReference type="AlphaFoldDB" id="A0A0S8FSZ9"/>
<dbReference type="Proteomes" id="UP000051373">
    <property type="component" value="Unassembled WGS sequence"/>
</dbReference>
<evidence type="ECO:0008006" key="8">
    <source>
        <dbReference type="Google" id="ProtNLM"/>
    </source>
</evidence>
<organism evidence="6 7">
    <name type="scientific">candidate division WOR_3 bacterium SM23_42</name>
    <dbReference type="NCBI Taxonomy" id="1703779"/>
    <lineage>
        <taxon>Bacteria</taxon>
        <taxon>Bacteria division WOR-3</taxon>
    </lineage>
</organism>
<keyword evidence="3 5" id="KW-1133">Transmembrane helix</keyword>
<feature type="transmembrane region" description="Helical" evidence="5">
    <location>
        <begin position="42"/>
        <end position="60"/>
    </location>
</feature>
<protein>
    <recommendedName>
        <fullName evidence="8">DUF4870 domain-containing protein</fullName>
    </recommendedName>
</protein>
<dbReference type="InterPro" id="IPR019109">
    <property type="entry name" value="MamF_MmsF"/>
</dbReference>
<evidence type="ECO:0000256" key="5">
    <source>
        <dbReference type="SAM" id="Phobius"/>
    </source>
</evidence>
<evidence type="ECO:0000313" key="6">
    <source>
        <dbReference type="EMBL" id="KPK63678.1"/>
    </source>
</evidence>
<evidence type="ECO:0000256" key="2">
    <source>
        <dbReference type="ARBA" id="ARBA00022692"/>
    </source>
</evidence>
<feature type="transmembrane region" description="Helical" evidence="5">
    <location>
        <begin position="66"/>
        <end position="85"/>
    </location>
</feature>
<dbReference type="Pfam" id="PF09685">
    <property type="entry name" value="MamF_MmsF"/>
    <property type="match status" value="1"/>
</dbReference>
<name>A0A0S8FSZ9_UNCW3</name>
<reference evidence="6 7" key="1">
    <citation type="journal article" date="2015" name="Microbiome">
        <title>Genomic resolution of linkages in carbon, nitrogen, and sulfur cycling among widespread estuary sediment bacteria.</title>
        <authorList>
            <person name="Baker B.J."/>
            <person name="Lazar C.S."/>
            <person name="Teske A.P."/>
            <person name="Dick G.J."/>
        </authorList>
    </citation>
    <scope>NUCLEOTIDE SEQUENCE [LARGE SCALE GENOMIC DNA]</scope>
    <source>
        <strain evidence="6">SM23_42</strain>
    </source>
</reference>
<evidence type="ECO:0000256" key="3">
    <source>
        <dbReference type="ARBA" id="ARBA00022989"/>
    </source>
</evidence>
<dbReference type="STRING" id="1703779.AMJ83_05605"/>
<dbReference type="EMBL" id="LJUJ01000009">
    <property type="protein sequence ID" value="KPK63678.1"/>
    <property type="molecule type" value="Genomic_DNA"/>
</dbReference>
<sequence>MPETNKEIEEGKIWAFIGYWWILFLAPLLGKKDNKFAFSHGKQGMVLFAFEILIWALSYIPVIGWFIIGPIGSIICIILAIVGMVTSLQGKYWKMPVLGDIAEKIKI</sequence>
<accession>A0A0S8FSZ9</accession>
<feature type="transmembrane region" description="Helical" evidence="5">
    <location>
        <begin position="12"/>
        <end position="30"/>
    </location>
</feature>
<evidence type="ECO:0000256" key="4">
    <source>
        <dbReference type="ARBA" id="ARBA00023136"/>
    </source>
</evidence>